<protein>
    <submittedName>
        <fullName evidence="2">Uncharacterized protein</fullName>
    </submittedName>
</protein>
<feature type="compositionally biased region" description="Basic residues" evidence="1">
    <location>
        <begin position="119"/>
        <end position="130"/>
    </location>
</feature>
<dbReference type="EMBL" id="KV424218">
    <property type="protein sequence ID" value="KZT50161.1"/>
    <property type="molecule type" value="Genomic_DNA"/>
</dbReference>
<feature type="region of interest" description="Disordered" evidence="1">
    <location>
        <begin position="610"/>
        <end position="640"/>
    </location>
</feature>
<feature type="region of interest" description="Disordered" evidence="1">
    <location>
        <begin position="771"/>
        <end position="796"/>
    </location>
</feature>
<feature type="compositionally biased region" description="Low complexity" evidence="1">
    <location>
        <begin position="30"/>
        <end position="42"/>
    </location>
</feature>
<feature type="compositionally biased region" description="Basic and acidic residues" evidence="1">
    <location>
        <begin position="405"/>
        <end position="415"/>
    </location>
</feature>
<evidence type="ECO:0000256" key="1">
    <source>
        <dbReference type="SAM" id="MobiDB-lite"/>
    </source>
</evidence>
<feature type="region of interest" description="Disordered" evidence="1">
    <location>
        <begin position="405"/>
        <end position="522"/>
    </location>
</feature>
<feature type="compositionally biased region" description="Acidic residues" evidence="1">
    <location>
        <begin position="66"/>
        <end position="80"/>
    </location>
</feature>
<feature type="compositionally biased region" description="Polar residues" evidence="1">
    <location>
        <begin position="445"/>
        <end position="459"/>
    </location>
</feature>
<keyword evidence="3" id="KW-1185">Reference proteome</keyword>
<evidence type="ECO:0000313" key="2">
    <source>
        <dbReference type="EMBL" id="KZT50161.1"/>
    </source>
</evidence>
<feature type="compositionally biased region" description="Acidic residues" evidence="1">
    <location>
        <begin position="88"/>
        <end position="102"/>
    </location>
</feature>
<sequence>MATGGKRLTGAALRASERKADRLAKEAKAARGATEAADGDATSQTGSAVGPKDSDKEIDASAEKDVVEEDHDPDWEDAADETTSPGALDEDVVEDADGEELEQPSTPPTATKLSDATWRKKGGHTPKRKEHVNVDVDGDDGPDDGVEDGRASADTPGDSVQIVEPEAQVDAAESVLAPSPELGNIKTAPSKASSKVVSTASSTTLATTPKHVRIIEEEVTDMEELKERYDTKALDRLLATMPEEEDELIEWANAPGNIKPFRVALVKVVRRDPVAFLFVPMSVARYMGFWFREKWKEMNRVGPLRDELDLPLGAPLRSPFEEWVPGSGERTEDAIEDDLMPYSRWALLKLDIAARNRKPLRTAEDMEDNELDLKQIKRERAAFEALDKQGQKKWCEEHTPEARKAALKALSEKKSGTRGPSDSKASDASKTSNRSAASRVEKTVDTVSTAPKALSSSVEPPTKSTATKSTATKSTATKSTASKSTAGVRDSSKGAPEVSGSKAPPKPTAAKKAAGPNDPDRFVGALVDDDVYTHGYTANHRAKYEAFVQGKTLFRPSRRNDPPCGMCTNKKHVCTGGWNRTNESTDGFEKPDGIACLSCRVRGLECSFASKNKGRPKADKRARDETDQEPEPPAKKTKTKLVEDSEARRVVTASVGSGYQGTTVPYRTYELPEHAWATEESPLFIAYSSDLETVLHRLSEEFARMRVMNAIAEDNLKVIRQAVTASDDPKSEQIRILVTPVSGKELQPKRRYRVVTGAIYEAASEVIEIDDDDDDDDEVVASKAKSKGKGKQRARD</sequence>
<feature type="compositionally biased region" description="Basic and acidic residues" evidence="1">
    <location>
        <begin position="616"/>
        <end position="625"/>
    </location>
</feature>
<feature type="region of interest" description="Disordered" evidence="1">
    <location>
        <begin position="1"/>
        <end position="160"/>
    </location>
</feature>
<dbReference type="InParanoid" id="A0A165C2Q8"/>
<proteinExistence type="predicted"/>
<gene>
    <name evidence="2" type="ORF">CALCODRAFT_488914</name>
</gene>
<feature type="compositionally biased region" description="Low complexity" evidence="1">
    <location>
        <begin position="462"/>
        <end position="486"/>
    </location>
</feature>
<feature type="compositionally biased region" description="Basic and acidic residues" evidence="1">
    <location>
        <begin position="52"/>
        <end position="65"/>
    </location>
</feature>
<evidence type="ECO:0000313" key="3">
    <source>
        <dbReference type="Proteomes" id="UP000076842"/>
    </source>
</evidence>
<dbReference type="Proteomes" id="UP000076842">
    <property type="component" value="Unassembled WGS sequence"/>
</dbReference>
<accession>A0A165C2Q8</accession>
<name>A0A165C2Q8_9BASI</name>
<feature type="compositionally biased region" description="Basic residues" evidence="1">
    <location>
        <begin position="784"/>
        <end position="796"/>
    </location>
</feature>
<organism evidence="2 3">
    <name type="scientific">Calocera cornea HHB12733</name>
    <dbReference type="NCBI Taxonomy" id="1353952"/>
    <lineage>
        <taxon>Eukaryota</taxon>
        <taxon>Fungi</taxon>
        <taxon>Dikarya</taxon>
        <taxon>Basidiomycota</taxon>
        <taxon>Agaricomycotina</taxon>
        <taxon>Dacrymycetes</taxon>
        <taxon>Dacrymycetales</taxon>
        <taxon>Dacrymycetaceae</taxon>
        <taxon>Calocera</taxon>
    </lineage>
</organism>
<feature type="compositionally biased region" description="Acidic residues" evidence="1">
    <location>
        <begin position="136"/>
        <end position="146"/>
    </location>
</feature>
<dbReference type="AlphaFoldDB" id="A0A165C2Q8"/>
<feature type="compositionally biased region" description="Basic and acidic residues" evidence="1">
    <location>
        <begin position="15"/>
        <end position="29"/>
    </location>
</feature>
<reference evidence="2 3" key="1">
    <citation type="journal article" date="2016" name="Mol. Biol. Evol.">
        <title>Comparative Genomics of Early-Diverging Mushroom-Forming Fungi Provides Insights into the Origins of Lignocellulose Decay Capabilities.</title>
        <authorList>
            <person name="Nagy L.G."/>
            <person name="Riley R."/>
            <person name="Tritt A."/>
            <person name="Adam C."/>
            <person name="Daum C."/>
            <person name="Floudas D."/>
            <person name="Sun H."/>
            <person name="Yadav J.S."/>
            <person name="Pangilinan J."/>
            <person name="Larsson K.H."/>
            <person name="Matsuura K."/>
            <person name="Barry K."/>
            <person name="Labutti K."/>
            <person name="Kuo R."/>
            <person name="Ohm R.A."/>
            <person name="Bhattacharya S.S."/>
            <person name="Shirouzu T."/>
            <person name="Yoshinaga Y."/>
            <person name="Martin F.M."/>
            <person name="Grigoriev I.V."/>
            <person name="Hibbett D.S."/>
        </authorList>
    </citation>
    <scope>NUCLEOTIDE SEQUENCE [LARGE SCALE GENOMIC DNA]</scope>
    <source>
        <strain evidence="2 3">HHB12733</strain>
    </source>
</reference>